<evidence type="ECO:0000313" key="1">
    <source>
        <dbReference type="EMBL" id="TMQ50131.1"/>
    </source>
</evidence>
<dbReference type="InterPro" id="IPR036278">
    <property type="entry name" value="Sialidase_sf"/>
</dbReference>
<dbReference type="Gene3D" id="2.120.10.10">
    <property type="match status" value="1"/>
</dbReference>
<reference evidence="1 2" key="1">
    <citation type="journal article" date="2019" name="Nat. Microbiol.">
        <title>Mediterranean grassland soil C-N compound turnover is dependent on rainfall and depth, and is mediated by genomically divergent microorganisms.</title>
        <authorList>
            <person name="Diamond S."/>
            <person name="Andeer P.F."/>
            <person name="Li Z."/>
            <person name="Crits-Christoph A."/>
            <person name="Burstein D."/>
            <person name="Anantharaman K."/>
            <person name="Lane K.R."/>
            <person name="Thomas B.C."/>
            <person name="Pan C."/>
            <person name="Northen T.R."/>
            <person name="Banfield J.F."/>
        </authorList>
    </citation>
    <scope>NUCLEOTIDE SEQUENCE [LARGE SCALE GENOMIC DNA]</scope>
    <source>
        <strain evidence="1">WS_1</strain>
    </source>
</reference>
<protein>
    <submittedName>
        <fullName evidence="1">Exo-alpha-sialidase</fullName>
    </submittedName>
</protein>
<proteinExistence type="predicted"/>
<dbReference type="AlphaFoldDB" id="A0A538SFH9"/>
<dbReference type="EMBL" id="VBOR01000042">
    <property type="protein sequence ID" value="TMQ50131.1"/>
    <property type="molecule type" value="Genomic_DNA"/>
</dbReference>
<accession>A0A538SFH9</accession>
<dbReference type="Proteomes" id="UP000316292">
    <property type="component" value="Unassembled WGS sequence"/>
</dbReference>
<dbReference type="SUPFAM" id="SSF50939">
    <property type="entry name" value="Sialidases"/>
    <property type="match status" value="1"/>
</dbReference>
<sequence>MNDYVSRTWSCTIAKTPCSALGDAYSGAYFSNDGGATWCCTPTAPDQLGTMIPGVNRLAGGIYDAGGDPSVAFDSAGHVFYAGLGFDRTAPPNTVTVNKGTFGVDGALSWGAPSFINPTTAPSTLNDKEWIGVDSHVGSPFQDRVYVSWTRFLFNPITGRYVQSPIAFVYSKDGGATFSDPQLIVSNVLYDQGSRIVVGSDGTVYVFWEGSTRHGTFNSIYVVSSTDGGVSFSAPVAVAPAVDIIPPFNTVFRVNSFPAADIAADGTLYVSWSSEVLNSASTYGADPTCAYFYSGIASVYANCHSSAVWSKSTDGGATWSTPVPILAALDASNRVAIGYPVTQPNGNVFNAPADRRVDSFWPAVAASPSGKVFMSAYAADVVSPWQTCTTPATPTAVGRIDCLALGPYIHNARLDYVVANAITGTTKTVTPNPVNTRYHFGGGFIGDYTDLAVGFDDVFHAVWTDTNQQQSVTWWFGFEFVPTTVNQQDIVTASGTL</sequence>
<organism evidence="1 2">
    <name type="scientific">Eiseniibacteriota bacterium</name>
    <dbReference type="NCBI Taxonomy" id="2212470"/>
    <lineage>
        <taxon>Bacteria</taxon>
        <taxon>Candidatus Eiseniibacteriota</taxon>
    </lineage>
</organism>
<comment type="caution">
    <text evidence="1">The sequence shown here is derived from an EMBL/GenBank/DDBJ whole genome shotgun (WGS) entry which is preliminary data.</text>
</comment>
<gene>
    <name evidence="1" type="ORF">E6K71_03155</name>
</gene>
<name>A0A538SFH9_UNCEI</name>
<evidence type="ECO:0000313" key="2">
    <source>
        <dbReference type="Proteomes" id="UP000316292"/>
    </source>
</evidence>
<dbReference type="CDD" id="cd15482">
    <property type="entry name" value="Sialidase_non-viral"/>
    <property type="match status" value="2"/>
</dbReference>